<evidence type="ECO:0000256" key="1">
    <source>
        <dbReference type="SAM" id="MobiDB-lite"/>
    </source>
</evidence>
<feature type="compositionally biased region" description="Low complexity" evidence="1">
    <location>
        <begin position="39"/>
        <end position="60"/>
    </location>
</feature>
<evidence type="ECO:0000313" key="3">
    <source>
        <dbReference type="Proteomes" id="UP001500058"/>
    </source>
</evidence>
<evidence type="ECO:0008006" key="4">
    <source>
        <dbReference type="Google" id="ProtNLM"/>
    </source>
</evidence>
<keyword evidence="3" id="KW-1185">Reference proteome</keyword>
<feature type="compositionally biased region" description="Pro residues" evidence="1">
    <location>
        <begin position="61"/>
        <end position="79"/>
    </location>
</feature>
<proteinExistence type="predicted"/>
<evidence type="ECO:0000313" key="2">
    <source>
        <dbReference type="EMBL" id="GAA2394131.1"/>
    </source>
</evidence>
<gene>
    <name evidence="2" type="ORF">GCM10010420_19100</name>
</gene>
<organism evidence="2 3">
    <name type="scientific">Streptomyces glaucosporus</name>
    <dbReference type="NCBI Taxonomy" id="284044"/>
    <lineage>
        <taxon>Bacteria</taxon>
        <taxon>Bacillati</taxon>
        <taxon>Actinomycetota</taxon>
        <taxon>Actinomycetes</taxon>
        <taxon>Kitasatosporales</taxon>
        <taxon>Streptomycetaceae</taxon>
        <taxon>Streptomyces</taxon>
    </lineage>
</organism>
<name>A0ABP5V4W6_9ACTN</name>
<reference evidence="3" key="1">
    <citation type="journal article" date="2019" name="Int. J. Syst. Evol. Microbiol.">
        <title>The Global Catalogue of Microorganisms (GCM) 10K type strain sequencing project: providing services to taxonomists for standard genome sequencing and annotation.</title>
        <authorList>
            <consortium name="The Broad Institute Genomics Platform"/>
            <consortium name="The Broad Institute Genome Sequencing Center for Infectious Disease"/>
            <person name="Wu L."/>
            <person name="Ma J."/>
        </authorList>
    </citation>
    <scope>NUCLEOTIDE SEQUENCE [LARGE SCALE GENOMIC DNA]</scope>
    <source>
        <strain evidence="3">JCM 6921</strain>
    </source>
</reference>
<feature type="region of interest" description="Disordered" evidence="1">
    <location>
        <begin position="1"/>
        <end position="83"/>
    </location>
</feature>
<sequence>MPPGGAGRTRPFRRRVMCGTMLDTPGRPHSQESTRVQLPAGSAPSPSASSPSGSRPAPSAYVPPQPAPAAPSSPPPSRPALPHTRARAVHWIVTAAALGAVLGGAALLRPAGATATPTPDAAVAPGPDAEEARYPLDCGRERPEVTDRAAVDFDGDGRAETVAAVRCPAGIGTPPGGVYVLAHPTREGARPRIAETLVDPEEGMTVQRLTARDGTVRARLLGYSSDEVPRCCPDRMRDVEWDWRDGTFVLEAAPTARSV</sequence>
<protein>
    <recommendedName>
        <fullName evidence="4">Secreted protein</fullName>
    </recommendedName>
</protein>
<dbReference type="EMBL" id="BAAATJ010000006">
    <property type="protein sequence ID" value="GAA2394131.1"/>
    <property type="molecule type" value="Genomic_DNA"/>
</dbReference>
<accession>A0ABP5V4W6</accession>
<dbReference type="Proteomes" id="UP001500058">
    <property type="component" value="Unassembled WGS sequence"/>
</dbReference>
<comment type="caution">
    <text evidence="2">The sequence shown here is derived from an EMBL/GenBank/DDBJ whole genome shotgun (WGS) entry which is preliminary data.</text>
</comment>